<proteinExistence type="predicted"/>
<name>A0AAX2LIS1_STRSZ</name>
<sequence>MNLFSKEEVNKEHREQEAVAEYCVNHITLVDKRPIREIEFVEVQKDKKQVFYGFQRL</sequence>
<reference evidence="1 2" key="1">
    <citation type="submission" date="2018-06" db="EMBL/GenBank/DDBJ databases">
        <authorList>
            <consortium name="Pathogen Informatics"/>
            <person name="Doyle S."/>
        </authorList>
    </citation>
    <scope>NUCLEOTIDE SEQUENCE [LARGE SCALE GENOMIC DNA]</scope>
    <source>
        <strain evidence="1 2">NCTC7023</strain>
    </source>
</reference>
<dbReference type="EMBL" id="UHHT01000001">
    <property type="protein sequence ID" value="SUO81605.1"/>
    <property type="molecule type" value="Genomic_DNA"/>
</dbReference>
<dbReference type="AlphaFoldDB" id="A0AAX2LIS1"/>
<evidence type="ECO:0000313" key="2">
    <source>
        <dbReference type="Proteomes" id="UP000255476"/>
    </source>
</evidence>
<organism evidence="1 2">
    <name type="scientific">Streptococcus equi subsp. zooepidemicus</name>
    <dbReference type="NCBI Taxonomy" id="40041"/>
    <lineage>
        <taxon>Bacteria</taxon>
        <taxon>Bacillati</taxon>
        <taxon>Bacillota</taxon>
        <taxon>Bacilli</taxon>
        <taxon>Lactobacillales</taxon>
        <taxon>Streptococcaceae</taxon>
        <taxon>Streptococcus</taxon>
    </lineage>
</organism>
<gene>
    <name evidence="1" type="ORF">NCTC7023_00941</name>
</gene>
<evidence type="ECO:0000313" key="1">
    <source>
        <dbReference type="EMBL" id="SUO81605.1"/>
    </source>
</evidence>
<accession>A0AAX2LIS1</accession>
<protein>
    <submittedName>
        <fullName evidence="1">Uncharacterized protein</fullName>
    </submittedName>
</protein>
<dbReference type="Proteomes" id="UP000255476">
    <property type="component" value="Unassembled WGS sequence"/>
</dbReference>
<comment type="caution">
    <text evidence="1">The sequence shown here is derived from an EMBL/GenBank/DDBJ whole genome shotgun (WGS) entry which is preliminary data.</text>
</comment>